<dbReference type="AlphaFoldDB" id="A0AAD7IW14"/>
<comment type="caution">
    <text evidence="2">The sequence shown here is derived from an EMBL/GenBank/DDBJ whole genome shotgun (WGS) entry which is preliminary data.</text>
</comment>
<sequence length="219" mass="24223">MVITGLEEFCEIEGSQLDSVVVGAWTRMGRKKLEETTGRHLHSSVVARTLKLEGFASLESKVKGVVVLVEDTGPKKAEFGKTLVCSRRLARPSASTLPAPTTSKPATSLGWNTARVLIGLVVFMSLLRGWRGITRHFCHRRGPRLGCRGLGNFAGNRDITSEKHARWTLQILASAFPDRPHICAPTAPTLIPRSKDERTRLRRLSSRKNDRSLHPAWPG</sequence>
<evidence type="ECO:0000313" key="2">
    <source>
        <dbReference type="EMBL" id="KAJ7749904.1"/>
    </source>
</evidence>
<feature type="region of interest" description="Disordered" evidence="1">
    <location>
        <begin position="186"/>
        <end position="219"/>
    </location>
</feature>
<dbReference type="Proteomes" id="UP001215598">
    <property type="component" value="Unassembled WGS sequence"/>
</dbReference>
<name>A0AAD7IW14_9AGAR</name>
<organism evidence="2 3">
    <name type="scientific">Mycena metata</name>
    <dbReference type="NCBI Taxonomy" id="1033252"/>
    <lineage>
        <taxon>Eukaryota</taxon>
        <taxon>Fungi</taxon>
        <taxon>Dikarya</taxon>
        <taxon>Basidiomycota</taxon>
        <taxon>Agaricomycotina</taxon>
        <taxon>Agaricomycetes</taxon>
        <taxon>Agaricomycetidae</taxon>
        <taxon>Agaricales</taxon>
        <taxon>Marasmiineae</taxon>
        <taxon>Mycenaceae</taxon>
        <taxon>Mycena</taxon>
    </lineage>
</organism>
<protein>
    <submittedName>
        <fullName evidence="2">Uncharacterized protein</fullName>
    </submittedName>
</protein>
<evidence type="ECO:0000313" key="3">
    <source>
        <dbReference type="Proteomes" id="UP001215598"/>
    </source>
</evidence>
<evidence type="ECO:0000256" key="1">
    <source>
        <dbReference type="SAM" id="MobiDB-lite"/>
    </source>
</evidence>
<reference evidence="2" key="1">
    <citation type="submission" date="2023-03" db="EMBL/GenBank/DDBJ databases">
        <title>Massive genome expansion in bonnet fungi (Mycena s.s.) driven by repeated elements and novel gene families across ecological guilds.</title>
        <authorList>
            <consortium name="Lawrence Berkeley National Laboratory"/>
            <person name="Harder C.B."/>
            <person name="Miyauchi S."/>
            <person name="Viragh M."/>
            <person name="Kuo A."/>
            <person name="Thoen E."/>
            <person name="Andreopoulos B."/>
            <person name="Lu D."/>
            <person name="Skrede I."/>
            <person name="Drula E."/>
            <person name="Henrissat B."/>
            <person name="Morin E."/>
            <person name="Kohler A."/>
            <person name="Barry K."/>
            <person name="LaButti K."/>
            <person name="Morin E."/>
            <person name="Salamov A."/>
            <person name="Lipzen A."/>
            <person name="Mereny Z."/>
            <person name="Hegedus B."/>
            <person name="Baldrian P."/>
            <person name="Stursova M."/>
            <person name="Weitz H."/>
            <person name="Taylor A."/>
            <person name="Grigoriev I.V."/>
            <person name="Nagy L.G."/>
            <person name="Martin F."/>
            <person name="Kauserud H."/>
        </authorList>
    </citation>
    <scope>NUCLEOTIDE SEQUENCE</scope>
    <source>
        <strain evidence="2">CBHHK182m</strain>
    </source>
</reference>
<dbReference type="EMBL" id="JARKIB010000067">
    <property type="protein sequence ID" value="KAJ7749904.1"/>
    <property type="molecule type" value="Genomic_DNA"/>
</dbReference>
<accession>A0AAD7IW14</accession>
<keyword evidence="3" id="KW-1185">Reference proteome</keyword>
<gene>
    <name evidence="2" type="ORF">B0H16DRAFT_862784</name>
</gene>
<proteinExistence type="predicted"/>